<comment type="caution">
    <text evidence="1">The sequence shown here is derived from an EMBL/GenBank/DDBJ whole genome shotgun (WGS) entry which is preliminary data.</text>
</comment>
<dbReference type="RefSeq" id="WP_048508378.1">
    <property type="nucleotide sequence ID" value="NZ_LFND01000007.1"/>
</dbReference>
<protein>
    <submittedName>
        <fullName evidence="1">Uncharacterized protein</fullName>
    </submittedName>
</protein>
<reference evidence="1 2" key="1">
    <citation type="journal article" date="2013" name="Int. J. Syst. Evol. Microbiol.">
        <title>Chryseobacterium angstadtii sp. nov., isolated from a newt tank.</title>
        <authorList>
            <person name="Kirk K.E."/>
            <person name="Hoffman J.A."/>
            <person name="Smith K.A."/>
            <person name="Strahan B.L."/>
            <person name="Failor K.C."/>
            <person name="Krebs J.E."/>
            <person name="Gale A.N."/>
            <person name="Do T.D."/>
            <person name="Sontag T.C."/>
            <person name="Batties A.M."/>
            <person name="Mistiszyn K."/>
            <person name="Newman J.D."/>
        </authorList>
    </citation>
    <scope>NUCLEOTIDE SEQUENCE [LARGE SCALE GENOMIC DNA]</scope>
    <source>
        <strain evidence="1 2">KM</strain>
    </source>
</reference>
<evidence type="ECO:0000313" key="2">
    <source>
        <dbReference type="Proteomes" id="UP000036261"/>
    </source>
</evidence>
<dbReference type="Proteomes" id="UP000036261">
    <property type="component" value="Unassembled WGS sequence"/>
</dbReference>
<name>A0A0J7I0K1_9FLAO</name>
<sequence length="918" mass="105774">MIKTWILYSILLLPFPVLFFSQQQPGLLASKKDSLMPGMSTSISFSLENNSTQDRNYDFTVQSSSPFITPILAKAEVKIAAQEKTVYIVPIRIAAEAAQGTYSVILYGTDRYDGTSFTKTTKVIVSGNRKLSLTSLDSPEFIRAGETIQASFLLKNNGNVTEKLILESKNAVVDNDTYITLAPNESKVIRISKITNAELGQNEYQNLNLSVYSQDNPKENQTAYVSVRVISVKPTEDDVYHRLPVSASLSFIGMKNMGVYDNGFQGEIYGKGTLDKENKNQIEFHAVTANPVEFNTFTQYEEYFINYKRNNFFVHLGDKTYSASYLTEYARYGRGAEIRYDFKKFSLGGFYNHPRFFRDIKDEFNVYSAFKMGKESEVTAGYLYKVPRKGEMNFSNIRLDSEAHLPYTAGKFKISKNIILSGEAAYSKTEQMEGTAYMAQAQATFDRLNGNLMYMRASPKFAGYFTNSSTFNGNLQYRVLNRVSVFANYMQDARNFERDTLFLAAPYRNYLQYGIQYKYLTNGLITVYNGFQKYQDRLEPRQFDYYERFFKVSVDQKIGMFQINLQGQFGKTNNYLSGFNGNSNFYSTNISFEKFRTSFNIYASYAITSRYQLENQRQIYYGARIYSRFSDKTSLSLFYQNNYMPEEYFRDRNLFEVLFHQQLFPGSELDLSGRYSLQRGDLGNKDFIFSLRYTLRLNVPVQRIAEYTTLSGNISNLGVKRTGGIRLMLGNYLSVTDKDGNYMFKNIIPGNYFLEIDRSTADINDITNIPFPVSVNLTDKENTLNFGLTTASTVKGIIQLSENDDKEQYSFVQLRPSTEKKKKQSIIIEASSGDQTYRKIAFIGEPFDFTYLRPGEWKIKLYRNGLDKRYKIAIDSFQYHLKPSETQNIVIHIVKQQSEIKYQQEMIKVGYNKIKKKQ</sequence>
<organism evidence="1 2">
    <name type="scientific">Chryseobacterium angstadtii</name>
    <dbReference type="NCBI Taxonomy" id="558151"/>
    <lineage>
        <taxon>Bacteria</taxon>
        <taxon>Pseudomonadati</taxon>
        <taxon>Bacteroidota</taxon>
        <taxon>Flavobacteriia</taxon>
        <taxon>Flavobacteriales</taxon>
        <taxon>Weeksellaceae</taxon>
        <taxon>Chryseobacterium group</taxon>
        <taxon>Chryseobacterium</taxon>
    </lineage>
</organism>
<gene>
    <name evidence="1" type="ORF">ACM46_19560</name>
</gene>
<evidence type="ECO:0000313" key="1">
    <source>
        <dbReference type="EMBL" id="KMQ59326.1"/>
    </source>
</evidence>
<dbReference type="OrthoDB" id="910082at2"/>
<dbReference type="EMBL" id="LFND01000007">
    <property type="protein sequence ID" value="KMQ59326.1"/>
    <property type="molecule type" value="Genomic_DNA"/>
</dbReference>
<dbReference type="SUPFAM" id="SSF117074">
    <property type="entry name" value="Hypothetical protein PA1324"/>
    <property type="match status" value="1"/>
</dbReference>
<dbReference type="STRING" id="558151.ACM46_19560"/>
<proteinExistence type="predicted"/>
<dbReference type="AlphaFoldDB" id="A0A0J7I0K1"/>
<accession>A0A0J7I0K1</accession>
<keyword evidence="2" id="KW-1185">Reference proteome</keyword>
<dbReference type="PATRIC" id="fig|558151.6.peg.4119"/>